<evidence type="ECO:0000256" key="2">
    <source>
        <dbReference type="ARBA" id="ARBA00023034"/>
    </source>
</evidence>
<name>A0A4R9BW78_9MICO</name>
<sequence>MLLLFNPRDGTIAGEGLPLMYTLGGAMLTELALRKNIELDGKRSVRAVGDAPADPLLGGAWDRIPSTARGMRSLVVDIGTRSRETTLNRLVDRGEIRRVPHRFLGLFPTHALEGGDTDTRERLLGPVRAALVDGAAADGRTAALIALLSASNSLPAMHADIPWSGGIYTRGKEFERGEWGAKAASDIIVASLVAQVVSTAFATTLATLARPD</sequence>
<dbReference type="Proteomes" id="UP000298468">
    <property type="component" value="Unassembled WGS sequence"/>
</dbReference>
<dbReference type="InterPro" id="IPR038261">
    <property type="entry name" value="GPP34-like_sf"/>
</dbReference>
<dbReference type="GO" id="GO:0005737">
    <property type="term" value="C:cytoplasm"/>
    <property type="evidence" value="ECO:0007669"/>
    <property type="project" value="UniProtKB-ARBA"/>
</dbReference>
<dbReference type="GO" id="GO:0012505">
    <property type="term" value="C:endomembrane system"/>
    <property type="evidence" value="ECO:0007669"/>
    <property type="project" value="UniProtKB-ARBA"/>
</dbReference>
<dbReference type="GO" id="GO:0070273">
    <property type="term" value="F:phosphatidylinositol-4-phosphate binding"/>
    <property type="evidence" value="ECO:0007669"/>
    <property type="project" value="InterPro"/>
</dbReference>
<evidence type="ECO:0000313" key="6">
    <source>
        <dbReference type="Proteomes" id="UP000298468"/>
    </source>
</evidence>
<dbReference type="Pfam" id="PF05719">
    <property type="entry name" value="GPP34"/>
    <property type="match status" value="1"/>
</dbReference>
<keyword evidence="6" id="KW-1185">Reference proteome</keyword>
<protein>
    <submittedName>
        <fullName evidence="5">GPP34 family phosphoprotein</fullName>
    </submittedName>
</protein>
<keyword evidence="3" id="KW-0446">Lipid-binding</keyword>
<evidence type="ECO:0000256" key="4">
    <source>
        <dbReference type="ARBA" id="ARBA00023136"/>
    </source>
</evidence>
<evidence type="ECO:0000256" key="3">
    <source>
        <dbReference type="ARBA" id="ARBA00023121"/>
    </source>
</evidence>
<gene>
    <name evidence="5" type="ORF">E3T61_07045</name>
</gene>
<comment type="caution">
    <text evidence="5">The sequence shown here is derived from an EMBL/GenBank/DDBJ whole genome shotgun (WGS) entry which is preliminary data.</text>
</comment>
<dbReference type="EMBL" id="SOHM01000012">
    <property type="protein sequence ID" value="TFD92140.1"/>
    <property type="molecule type" value="Genomic_DNA"/>
</dbReference>
<dbReference type="Gene3D" id="1.10.3630.10">
    <property type="entry name" value="yeast vps74-n-term truncation variant domain like"/>
    <property type="match status" value="1"/>
</dbReference>
<accession>A0A4R9BW78</accession>
<dbReference type="OrthoDB" id="4321663at2"/>
<evidence type="ECO:0000256" key="1">
    <source>
        <dbReference type="ARBA" id="ARBA00004255"/>
    </source>
</evidence>
<dbReference type="InterPro" id="IPR008628">
    <property type="entry name" value="GPP34-like"/>
</dbReference>
<evidence type="ECO:0000313" key="5">
    <source>
        <dbReference type="EMBL" id="TFD92140.1"/>
    </source>
</evidence>
<organism evidence="5 6">
    <name type="scientific">Cryobacterium lactosi</name>
    <dbReference type="NCBI Taxonomy" id="1259202"/>
    <lineage>
        <taxon>Bacteria</taxon>
        <taxon>Bacillati</taxon>
        <taxon>Actinomycetota</taxon>
        <taxon>Actinomycetes</taxon>
        <taxon>Micrococcales</taxon>
        <taxon>Microbacteriaceae</taxon>
        <taxon>Cryobacterium</taxon>
    </lineage>
</organism>
<proteinExistence type="predicted"/>
<keyword evidence="4" id="KW-0472">Membrane</keyword>
<keyword evidence="2" id="KW-0333">Golgi apparatus</keyword>
<comment type="subcellular location">
    <subcellularLocation>
        <location evidence="1">Golgi apparatus membrane</location>
        <topology evidence="1">Peripheral membrane protein</topology>
        <orientation evidence="1">Cytoplasmic side</orientation>
    </subcellularLocation>
</comment>
<reference evidence="5 6" key="1">
    <citation type="submission" date="2019-03" db="EMBL/GenBank/DDBJ databases">
        <title>Genomics of glacier-inhabiting Cryobacterium strains.</title>
        <authorList>
            <person name="Liu Q."/>
            <person name="Xin Y.-H."/>
        </authorList>
    </citation>
    <scope>NUCLEOTIDE SEQUENCE [LARGE SCALE GENOMIC DNA]</scope>
    <source>
        <strain evidence="5 6">Sr59</strain>
    </source>
</reference>
<dbReference type="AlphaFoldDB" id="A0A4R9BW78"/>